<gene>
    <name evidence="1" type="ORF">TorRG33x02_198130</name>
</gene>
<dbReference type="Proteomes" id="UP000237000">
    <property type="component" value="Unassembled WGS sequence"/>
</dbReference>
<organism evidence="1 2">
    <name type="scientific">Trema orientale</name>
    <name type="common">Charcoal tree</name>
    <name type="synonym">Celtis orientalis</name>
    <dbReference type="NCBI Taxonomy" id="63057"/>
    <lineage>
        <taxon>Eukaryota</taxon>
        <taxon>Viridiplantae</taxon>
        <taxon>Streptophyta</taxon>
        <taxon>Embryophyta</taxon>
        <taxon>Tracheophyta</taxon>
        <taxon>Spermatophyta</taxon>
        <taxon>Magnoliopsida</taxon>
        <taxon>eudicotyledons</taxon>
        <taxon>Gunneridae</taxon>
        <taxon>Pentapetalae</taxon>
        <taxon>rosids</taxon>
        <taxon>fabids</taxon>
        <taxon>Rosales</taxon>
        <taxon>Cannabaceae</taxon>
        <taxon>Trema</taxon>
    </lineage>
</organism>
<reference evidence="2" key="1">
    <citation type="submission" date="2016-06" db="EMBL/GenBank/DDBJ databases">
        <title>Parallel loss of symbiosis genes in relatives of nitrogen-fixing non-legume Parasponia.</title>
        <authorList>
            <person name="Van Velzen R."/>
            <person name="Holmer R."/>
            <person name="Bu F."/>
            <person name="Rutten L."/>
            <person name="Van Zeijl A."/>
            <person name="Liu W."/>
            <person name="Santuari L."/>
            <person name="Cao Q."/>
            <person name="Sharma T."/>
            <person name="Shen D."/>
            <person name="Roswanjaya Y."/>
            <person name="Wardhani T."/>
            <person name="Kalhor M.S."/>
            <person name="Jansen J."/>
            <person name="Van den Hoogen J."/>
            <person name="Gungor B."/>
            <person name="Hartog M."/>
            <person name="Hontelez J."/>
            <person name="Verver J."/>
            <person name="Yang W.-C."/>
            <person name="Schijlen E."/>
            <person name="Repin R."/>
            <person name="Schilthuizen M."/>
            <person name="Schranz E."/>
            <person name="Heidstra R."/>
            <person name="Miyata K."/>
            <person name="Fedorova E."/>
            <person name="Kohlen W."/>
            <person name="Bisseling T."/>
            <person name="Smit S."/>
            <person name="Geurts R."/>
        </authorList>
    </citation>
    <scope>NUCLEOTIDE SEQUENCE [LARGE SCALE GENOMIC DNA]</scope>
    <source>
        <strain evidence="2">cv. RG33-2</strain>
    </source>
</reference>
<dbReference type="InParanoid" id="A0A2P5EFN0"/>
<name>A0A2P5EFN0_TREOI</name>
<proteinExistence type="predicted"/>
<evidence type="ECO:0000313" key="1">
    <source>
        <dbReference type="EMBL" id="PON84353.1"/>
    </source>
</evidence>
<protein>
    <submittedName>
        <fullName evidence="1">Uncharacterized protein</fullName>
    </submittedName>
</protein>
<dbReference type="EMBL" id="JXTC01000163">
    <property type="protein sequence ID" value="PON84353.1"/>
    <property type="molecule type" value="Genomic_DNA"/>
</dbReference>
<keyword evidence="2" id="KW-1185">Reference proteome</keyword>
<dbReference type="AlphaFoldDB" id="A0A2P5EFN0"/>
<accession>A0A2P5EFN0</accession>
<evidence type="ECO:0000313" key="2">
    <source>
        <dbReference type="Proteomes" id="UP000237000"/>
    </source>
</evidence>
<sequence length="87" mass="8832">KLVELDGVVDGTRSKAGGVGAESEGGNAIAVVAEELGRSGRKERVVDGDGWVGRGGGDEVVGLLVPHHGAERRTPIGGSFVGFSQLH</sequence>
<feature type="non-terminal residue" evidence="1">
    <location>
        <position position="1"/>
    </location>
</feature>
<comment type="caution">
    <text evidence="1">The sequence shown here is derived from an EMBL/GenBank/DDBJ whole genome shotgun (WGS) entry which is preliminary data.</text>
</comment>